<dbReference type="OrthoDB" id="5795959at2759"/>
<dbReference type="HOGENOM" id="CLU_742340_0_0_1"/>
<dbReference type="SMR" id="Q22154"/>
<accession>Q22154</accession>
<dbReference type="OMA" id="HDDLCCL"/>
<dbReference type="KEGG" id="cel:CELE_T04C10.3"/>
<organism evidence="1 2">
    <name type="scientific">Caenorhabditis elegans</name>
    <dbReference type="NCBI Taxonomy" id="6239"/>
    <lineage>
        <taxon>Eukaryota</taxon>
        <taxon>Metazoa</taxon>
        <taxon>Ecdysozoa</taxon>
        <taxon>Nematoda</taxon>
        <taxon>Chromadorea</taxon>
        <taxon>Rhabditida</taxon>
        <taxon>Rhabditina</taxon>
        <taxon>Rhabditomorpha</taxon>
        <taxon>Rhabditoidea</taxon>
        <taxon>Rhabditidae</taxon>
        <taxon>Peloderinae</taxon>
        <taxon>Caenorhabditis</taxon>
    </lineage>
</organism>
<dbReference type="InParanoid" id="Q22154"/>
<dbReference type="STRING" id="6239.T04C10.3.1"/>
<evidence type="ECO:0000313" key="3">
    <source>
        <dbReference type="WormBase" id="T04C10.3"/>
    </source>
</evidence>
<evidence type="ECO:0000313" key="1">
    <source>
        <dbReference type="EMBL" id="CAA93755.2"/>
    </source>
</evidence>
<evidence type="ECO:0000313" key="2">
    <source>
        <dbReference type="Proteomes" id="UP000001940"/>
    </source>
</evidence>
<protein>
    <submittedName>
        <fullName evidence="1">Coiled-coil domain-containing protein 96</fullName>
    </submittedName>
</protein>
<dbReference type="PaxDb" id="6239-T04C10.3"/>
<dbReference type="GeneID" id="188056"/>
<dbReference type="AlphaFoldDB" id="Q22154"/>
<sequence>MPCLNSMLKISTTFHASLKLPETFHCCFFLIFIMIENSYEDCFSKVKVPDRVEALILRVLDGQSKLETLRDSYQTGLRSHGKQLLSVLFTKTEDDKTELLHAHLQNLQEQVESLHGMEEIDKMEVSWITFKKSYEDFKNDDLGISEQEKHLQIVRKRCNIFVRDTHQKLEEFCQRIMIQAEEHRACKASFDDNLAAEIRLIRQNFTDLLQDFFQKRRVEKLRQLVEEFDLVNMEKCNTRVEAYQDNIRKRKFIMRRVFHAEQELRSCQFKLRKVPYAHYESISEASKTTTTSTAKLITMGNIYSQLNDSMKSDLEASKKQKTILDKKLSDLLQKTTKVQVKLCDVIKQAIRQQVYRHDDLCCLTPEDFDACVR</sequence>
<dbReference type="FunCoup" id="Q22154">
    <property type="interactions" value="829"/>
</dbReference>
<reference evidence="1 2" key="1">
    <citation type="journal article" date="1998" name="Science">
        <title>Genome sequence of the nematode C. elegans: a platform for investigating biology.</title>
        <authorList>
            <consortium name="The C. elegans sequencing consortium"/>
            <person name="Sulson J.E."/>
            <person name="Waterston R."/>
        </authorList>
    </citation>
    <scope>NUCLEOTIDE SEQUENCE [LARGE SCALE GENOMIC DNA]</scope>
    <source>
        <strain evidence="1 2">Bristol N2</strain>
    </source>
</reference>
<dbReference type="EMBL" id="BX284606">
    <property type="protein sequence ID" value="CAA93755.2"/>
    <property type="molecule type" value="Genomic_DNA"/>
</dbReference>
<dbReference type="eggNOG" id="ENOG502TGJ3">
    <property type="taxonomic scope" value="Eukaryota"/>
</dbReference>
<name>Q22154_CAEEL</name>
<proteinExistence type="predicted"/>
<dbReference type="Proteomes" id="UP000001940">
    <property type="component" value="Chromosome X"/>
</dbReference>
<dbReference type="WormBase" id="T04C10.3">
    <property type="protein sequence ID" value="CE41513"/>
    <property type="gene ID" value="WBGene00011426"/>
</dbReference>
<dbReference type="Bgee" id="WBGene00011426">
    <property type="expression patterns" value="Expressed in pharyngeal muscle cell (C elegans)"/>
</dbReference>
<gene>
    <name evidence="1" type="ORF">CELE_T04C10.3</name>
    <name evidence="1 3" type="ORF">T04C10.3</name>
</gene>
<dbReference type="CTD" id="188056"/>
<keyword evidence="2" id="KW-1185">Reference proteome</keyword>
<dbReference type="AGR" id="WB:WBGene00011426"/>
<dbReference type="RefSeq" id="NP_510457.2">
    <property type="nucleotide sequence ID" value="NM_078056.2"/>
</dbReference>
<dbReference type="UCSC" id="T04C10.3">
    <property type="organism name" value="c. elegans"/>
</dbReference>